<comment type="similarity">
    <text evidence="1">Belongs to the bacterial ribosomal protein bL35 family.</text>
</comment>
<keyword evidence="5" id="KW-1185">Reference proteome</keyword>
<dbReference type="OrthoDB" id="5847109at2759"/>
<dbReference type="InterPro" id="IPR037229">
    <property type="entry name" value="Ribosomal_bL35_sf"/>
</dbReference>
<evidence type="ECO:0000256" key="3">
    <source>
        <dbReference type="ARBA" id="ARBA00023274"/>
    </source>
</evidence>
<dbReference type="Pfam" id="PF01632">
    <property type="entry name" value="Ribosomal_L35p"/>
    <property type="match status" value="1"/>
</dbReference>
<evidence type="ECO:0000313" key="4">
    <source>
        <dbReference type="EnsemblMetazoa" id="CLYHEMP013973.1"/>
    </source>
</evidence>
<dbReference type="SUPFAM" id="SSF143034">
    <property type="entry name" value="L35p-like"/>
    <property type="match status" value="1"/>
</dbReference>
<dbReference type="EnsemblMetazoa" id="CLYHEMT013973.1">
    <property type="protein sequence ID" value="CLYHEMP013973.1"/>
    <property type="gene ID" value="CLYHEMG013973"/>
</dbReference>
<dbReference type="GO" id="GO:1990904">
    <property type="term" value="C:ribonucleoprotein complex"/>
    <property type="evidence" value="ECO:0007669"/>
    <property type="project" value="UniProtKB-KW"/>
</dbReference>
<name>A0A7M6DKG6_9CNID</name>
<protein>
    <recommendedName>
        <fullName evidence="6">50S ribosomal protein L35</fullName>
    </recommendedName>
</protein>
<proteinExistence type="inferred from homology"/>
<evidence type="ECO:0000313" key="5">
    <source>
        <dbReference type="Proteomes" id="UP000594262"/>
    </source>
</evidence>
<accession>A0A7M6DKG6</accession>
<dbReference type="Gene3D" id="4.10.410.60">
    <property type="match status" value="1"/>
</dbReference>
<dbReference type="GO" id="GO:0005840">
    <property type="term" value="C:ribosome"/>
    <property type="evidence" value="ECO:0007669"/>
    <property type="project" value="UniProtKB-KW"/>
</dbReference>
<sequence>MLTRRLLIQASQYTTCRTIASTTRCPKQLLSTRCSFAVHLTQNLTQRTFGRSLFTAAQSGFKAPLSNSSRLVQNVWRLSPLVTISQHQSKRTITVVSRLGKRKTCKSVLKRFRRVKGGYLKRWRSGMVKKQRKKSSWRKFRLRGSILVKRPSQLRTLNKMMYKY</sequence>
<evidence type="ECO:0000256" key="2">
    <source>
        <dbReference type="ARBA" id="ARBA00022980"/>
    </source>
</evidence>
<evidence type="ECO:0000256" key="1">
    <source>
        <dbReference type="ARBA" id="ARBA00006598"/>
    </source>
</evidence>
<dbReference type="GO" id="GO:0006412">
    <property type="term" value="P:translation"/>
    <property type="evidence" value="ECO:0007669"/>
    <property type="project" value="InterPro"/>
</dbReference>
<evidence type="ECO:0008006" key="6">
    <source>
        <dbReference type="Google" id="ProtNLM"/>
    </source>
</evidence>
<keyword evidence="3" id="KW-0687">Ribonucleoprotein</keyword>
<dbReference type="GO" id="GO:0003735">
    <property type="term" value="F:structural constituent of ribosome"/>
    <property type="evidence" value="ECO:0007669"/>
    <property type="project" value="InterPro"/>
</dbReference>
<dbReference type="InterPro" id="IPR021137">
    <property type="entry name" value="Ribosomal_bL35-like"/>
</dbReference>
<dbReference type="AlphaFoldDB" id="A0A7M6DKG6"/>
<reference evidence="4" key="1">
    <citation type="submission" date="2021-01" db="UniProtKB">
        <authorList>
            <consortium name="EnsemblMetazoa"/>
        </authorList>
    </citation>
    <scope>IDENTIFICATION</scope>
</reference>
<dbReference type="Proteomes" id="UP000594262">
    <property type="component" value="Unplaced"/>
</dbReference>
<keyword evidence="2" id="KW-0689">Ribosomal protein</keyword>
<organism evidence="4 5">
    <name type="scientific">Clytia hemisphaerica</name>
    <dbReference type="NCBI Taxonomy" id="252671"/>
    <lineage>
        <taxon>Eukaryota</taxon>
        <taxon>Metazoa</taxon>
        <taxon>Cnidaria</taxon>
        <taxon>Hydrozoa</taxon>
        <taxon>Hydroidolina</taxon>
        <taxon>Leptothecata</taxon>
        <taxon>Obeliida</taxon>
        <taxon>Clytiidae</taxon>
        <taxon>Clytia</taxon>
    </lineage>
</organism>